<evidence type="ECO:0000256" key="3">
    <source>
        <dbReference type="PROSITE-ProRule" id="PRU00023"/>
    </source>
</evidence>
<dbReference type="GeneID" id="106154211"/>
<dbReference type="STRING" id="7574.A0A1S3HD13"/>
<protein>
    <submittedName>
        <fullName evidence="5">Acyl-CoA-binding domain-containing protein 6</fullName>
    </submittedName>
</protein>
<reference evidence="5" key="1">
    <citation type="submission" date="2025-08" db="UniProtKB">
        <authorList>
            <consortium name="RefSeq"/>
        </authorList>
    </citation>
    <scope>IDENTIFICATION</scope>
    <source>
        <tissue evidence="5">Gonads</tissue>
    </source>
</reference>
<accession>A0A1S3HD13</accession>
<dbReference type="Pfam" id="PF12796">
    <property type="entry name" value="Ank_2"/>
    <property type="match status" value="1"/>
</dbReference>
<organism evidence="4 5">
    <name type="scientific">Lingula anatina</name>
    <name type="common">Brachiopod</name>
    <name type="synonym">Lingula unguis</name>
    <dbReference type="NCBI Taxonomy" id="7574"/>
    <lineage>
        <taxon>Eukaryota</taxon>
        <taxon>Metazoa</taxon>
        <taxon>Spiralia</taxon>
        <taxon>Lophotrochozoa</taxon>
        <taxon>Brachiopoda</taxon>
        <taxon>Linguliformea</taxon>
        <taxon>Lingulata</taxon>
        <taxon>Lingulida</taxon>
        <taxon>Linguloidea</taxon>
        <taxon>Lingulidae</taxon>
        <taxon>Lingula</taxon>
    </lineage>
</organism>
<dbReference type="PANTHER" id="PTHR24171">
    <property type="entry name" value="ANKYRIN REPEAT DOMAIN-CONTAINING PROTEIN 39-RELATED"/>
    <property type="match status" value="1"/>
</dbReference>
<dbReference type="InterPro" id="IPR036770">
    <property type="entry name" value="Ankyrin_rpt-contain_sf"/>
</dbReference>
<dbReference type="PROSITE" id="PS50297">
    <property type="entry name" value="ANK_REP_REGION"/>
    <property type="match status" value="2"/>
</dbReference>
<name>A0A1S3HD13_LINAN</name>
<evidence type="ECO:0000313" key="4">
    <source>
        <dbReference type="Proteomes" id="UP000085678"/>
    </source>
</evidence>
<evidence type="ECO:0000256" key="1">
    <source>
        <dbReference type="ARBA" id="ARBA00022737"/>
    </source>
</evidence>
<dbReference type="AlphaFoldDB" id="A0A1S3HD13"/>
<evidence type="ECO:0000313" key="5">
    <source>
        <dbReference type="RefSeq" id="XP_013383937.1"/>
    </source>
</evidence>
<evidence type="ECO:0000256" key="2">
    <source>
        <dbReference type="ARBA" id="ARBA00023043"/>
    </source>
</evidence>
<dbReference type="PANTHER" id="PTHR24171:SF9">
    <property type="entry name" value="ANKYRIN REPEAT DOMAIN-CONTAINING PROTEIN 39"/>
    <property type="match status" value="1"/>
</dbReference>
<keyword evidence="2 3" id="KW-0040">ANK repeat</keyword>
<gene>
    <name evidence="5" type="primary">LOC106154211</name>
</gene>
<feature type="repeat" description="ANK" evidence="3">
    <location>
        <begin position="50"/>
        <end position="82"/>
    </location>
</feature>
<dbReference type="PROSITE" id="PS50088">
    <property type="entry name" value="ANK_REPEAT"/>
    <property type="match status" value="2"/>
</dbReference>
<dbReference type="SMART" id="SM00248">
    <property type="entry name" value="ANK"/>
    <property type="match status" value="2"/>
</dbReference>
<sequence>MPFASESTAKMSEVDLFQAAKKGNVQKLTNLLRDGTFDVNTTGENPQDAPGRTPLHWAAERGATQCVKLLLKHGADPNILSKMAGFLRKLFNLQRASRLTPLHLAAEQGATQCVQLLLQHGANPNIQDKSKVPHSVSSFSSSTGRILIYRVNG</sequence>
<dbReference type="RefSeq" id="XP_013383937.1">
    <property type="nucleotide sequence ID" value="XM_013528483.1"/>
</dbReference>
<feature type="repeat" description="ANK" evidence="3">
    <location>
        <begin position="97"/>
        <end position="129"/>
    </location>
</feature>
<keyword evidence="1" id="KW-0677">Repeat</keyword>
<dbReference type="OrthoDB" id="9995210at2759"/>
<dbReference type="PRINTS" id="PR01415">
    <property type="entry name" value="ANKYRIN"/>
</dbReference>
<dbReference type="Gene3D" id="1.25.40.20">
    <property type="entry name" value="Ankyrin repeat-containing domain"/>
    <property type="match status" value="2"/>
</dbReference>
<dbReference type="InParanoid" id="A0A1S3HD13"/>
<keyword evidence="4" id="KW-1185">Reference proteome</keyword>
<dbReference type="KEGG" id="lak:106154211"/>
<proteinExistence type="predicted"/>
<dbReference type="Proteomes" id="UP000085678">
    <property type="component" value="Unplaced"/>
</dbReference>
<dbReference type="InterPro" id="IPR002110">
    <property type="entry name" value="Ankyrin_rpt"/>
</dbReference>
<dbReference type="SUPFAM" id="SSF48403">
    <property type="entry name" value="Ankyrin repeat"/>
    <property type="match status" value="1"/>
</dbReference>